<organism evidence="1 2">
    <name type="scientific">Hyalomma asiaticum</name>
    <name type="common">Tick</name>
    <dbReference type="NCBI Taxonomy" id="266040"/>
    <lineage>
        <taxon>Eukaryota</taxon>
        <taxon>Metazoa</taxon>
        <taxon>Ecdysozoa</taxon>
        <taxon>Arthropoda</taxon>
        <taxon>Chelicerata</taxon>
        <taxon>Arachnida</taxon>
        <taxon>Acari</taxon>
        <taxon>Parasitiformes</taxon>
        <taxon>Ixodida</taxon>
        <taxon>Ixodoidea</taxon>
        <taxon>Ixodidae</taxon>
        <taxon>Hyalomminae</taxon>
        <taxon>Hyalomma</taxon>
    </lineage>
</organism>
<keyword evidence="2" id="KW-1185">Reference proteome</keyword>
<dbReference type="EMBL" id="CM023488">
    <property type="protein sequence ID" value="KAH6924823.1"/>
    <property type="molecule type" value="Genomic_DNA"/>
</dbReference>
<dbReference type="Proteomes" id="UP000821845">
    <property type="component" value="Chromosome 8"/>
</dbReference>
<protein>
    <submittedName>
        <fullName evidence="1">Uncharacterized protein</fullName>
    </submittedName>
</protein>
<gene>
    <name evidence="1" type="ORF">HPB50_025700</name>
</gene>
<comment type="caution">
    <text evidence="1">The sequence shown here is derived from an EMBL/GenBank/DDBJ whole genome shotgun (WGS) entry which is preliminary data.</text>
</comment>
<evidence type="ECO:0000313" key="1">
    <source>
        <dbReference type="EMBL" id="KAH6924823.1"/>
    </source>
</evidence>
<evidence type="ECO:0000313" key="2">
    <source>
        <dbReference type="Proteomes" id="UP000821845"/>
    </source>
</evidence>
<name>A0ACB7RQA3_HYAAI</name>
<reference evidence="1" key="1">
    <citation type="submission" date="2020-05" db="EMBL/GenBank/DDBJ databases">
        <title>Large-scale comparative analyses of tick genomes elucidate their genetic diversity and vector capacities.</title>
        <authorList>
            <person name="Jia N."/>
            <person name="Wang J."/>
            <person name="Shi W."/>
            <person name="Du L."/>
            <person name="Sun Y."/>
            <person name="Zhan W."/>
            <person name="Jiang J."/>
            <person name="Wang Q."/>
            <person name="Zhang B."/>
            <person name="Ji P."/>
            <person name="Sakyi L.B."/>
            <person name="Cui X."/>
            <person name="Yuan T."/>
            <person name="Jiang B."/>
            <person name="Yang W."/>
            <person name="Lam T.T.-Y."/>
            <person name="Chang Q."/>
            <person name="Ding S."/>
            <person name="Wang X."/>
            <person name="Zhu J."/>
            <person name="Ruan X."/>
            <person name="Zhao L."/>
            <person name="Wei J."/>
            <person name="Que T."/>
            <person name="Du C."/>
            <person name="Cheng J."/>
            <person name="Dai P."/>
            <person name="Han X."/>
            <person name="Huang E."/>
            <person name="Gao Y."/>
            <person name="Liu J."/>
            <person name="Shao H."/>
            <person name="Ye R."/>
            <person name="Li L."/>
            <person name="Wei W."/>
            <person name="Wang X."/>
            <person name="Wang C."/>
            <person name="Yang T."/>
            <person name="Huo Q."/>
            <person name="Li W."/>
            <person name="Guo W."/>
            <person name="Chen H."/>
            <person name="Zhou L."/>
            <person name="Ni X."/>
            <person name="Tian J."/>
            <person name="Zhou Y."/>
            <person name="Sheng Y."/>
            <person name="Liu T."/>
            <person name="Pan Y."/>
            <person name="Xia L."/>
            <person name="Li J."/>
            <person name="Zhao F."/>
            <person name="Cao W."/>
        </authorList>
    </citation>
    <scope>NUCLEOTIDE SEQUENCE</scope>
    <source>
        <strain evidence="1">Hyas-2018</strain>
    </source>
</reference>
<proteinExistence type="predicted"/>
<sequence length="183" mass="20469">MGRLRLRFSPMKCVVMVWGASHIWPSETWRLQGSEIPLSASMKYLGVRLTTGADYFSAYEKDLRVRAARYEGLLCQSTLWSYNCYEVMRVLWKMVALPGLTYANARCQREIGRLALGVHKHTSVGAVQGEMGWSSFMAREATAKIYEADRGATPMFRATASVPGESRRGAEDQTSLSAAQCKI</sequence>
<accession>A0ACB7RQA3</accession>